<keyword evidence="2" id="KW-1185">Reference proteome</keyword>
<accession>A0A2N3IIQ4</accession>
<evidence type="ECO:0000313" key="1">
    <source>
        <dbReference type="EMBL" id="PKQ70176.1"/>
    </source>
</evidence>
<proteinExistence type="predicted"/>
<evidence type="ECO:0008006" key="3">
    <source>
        <dbReference type="Google" id="ProtNLM"/>
    </source>
</evidence>
<gene>
    <name evidence="1" type="ORF">Rain11_0836</name>
</gene>
<dbReference type="Proteomes" id="UP000233387">
    <property type="component" value="Unassembled WGS sequence"/>
</dbReference>
<comment type="caution">
    <text evidence="1">The sequence shown here is derived from an EMBL/GenBank/DDBJ whole genome shotgun (WGS) entry which is preliminary data.</text>
</comment>
<evidence type="ECO:0000313" key="2">
    <source>
        <dbReference type="Proteomes" id="UP000233387"/>
    </source>
</evidence>
<dbReference type="EMBL" id="NKXO01000010">
    <property type="protein sequence ID" value="PKQ70176.1"/>
    <property type="molecule type" value="Genomic_DNA"/>
</dbReference>
<reference evidence="1 2" key="1">
    <citation type="submission" date="2017-06" db="EMBL/GenBank/DDBJ databases">
        <title>Raineya orbicola gen. nov., sp. nov. a slightly thermophilic bacterium of the phylum Bacteroidetes and the description of Raineyaceae fam. nov.</title>
        <authorList>
            <person name="Albuquerque L."/>
            <person name="Polonia A.R.M."/>
            <person name="Barroso C."/>
            <person name="Froufe H.J.C."/>
            <person name="Lage O."/>
            <person name="Lobo-Da-Cunha A."/>
            <person name="Egas C."/>
            <person name="Da Costa M.S."/>
        </authorList>
    </citation>
    <scope>NUCLEOTIDE SEQUENCE [LARGE SCALE GENOMIC DNA]</scope>
    <source>
        <strain evidence="1 2">SPSPC-11</strain>
    </source>
</reference>
<dbReference type="OrthoDB" id="882983at2"/>
<protein>
    <recommendedName>
        <fullName evidence="3">SpoIIAA-like</fullName>
    </recommendedName>
</protein>
<organism evidence="1 2">
    <name type="scientific">Raineya orbicola</name>
    <dbReference type="NCBI Taxonomy" id="2016530"/>
    <lineage>
        <taxon>Bacteria</taxon>
        <taxon>Pseudomonadati</taxon>
        <taxon>Bacteroidota</taxon>
        <taxon>Cytophagia</taxon>
        <taxon>Cytophagales</taxon>
        <taxon>Raineyaceae</taxon>
        <taxon>Raineya</taxon>
    </lineage>
</organism>
<dbReference type="AlphaFoldDB" id="A0A2N3IIQ4"/>
<name>A0A2N3IIQ4_9BACT</name>
<sequence>MLLCEAKSKIKQISALELFFVSECVCVGYHSEKAYWLVEFQENDTCGEIYRRIMDDIISFLNFRPASKIIIDQSKKSFFRAEDVLWAWQSWLPLFSKCLGQNGKMAMILPASKFTFIEKTSLRIIPFQNKVFTTRKEAESWLLA</sequence>
<dbReference type="RefSeq" id="WP_101358093.1">
    <property type="nucleotide sequence ID" value="NZ_NKXO01000010.1"/>
</dbReference>